<dbReference type="EMBL" id="UZAN01058889">
    <property type="protein sequence ID" value="VDP92173.1"/>
    <property type="molecule type" value="Genomic_DNA"/>
</dbReference>
<organism evidence="4">
    <name type="scientific">Echinostoma caproni</name>
    <dbReference type="NCBI Taxonomy" id="27848"/>
    <lineage>
        <taxon>Eukaryota</taxon>
        <taxon>Metazoa</taxon>
        <taxon>Spiralia</taxon>
        <taxon>Lophotrochozoa</taxon>
        <taxon>Platyhelminthes</taxon>
        <taxon>Trematoda</taxon>
        <taxon>Digenea</taxon>
        <taxon>Plagiorchiida</taxon>
        <taxon>Echinostomata</taxon>
        <taxon>Echinostomatoidea</taxon>
        <taxon>Echinostomatidae</taxon>
        <taxon>Echinostoma</taxon>
    </lineage>
</organism>
<feature type="domain" description="Endonuclease/exonuclease/phosphatase" evidence="1">
    <location>
        <begin position="45"/>
        <end position="153"/>
    </location>
</feature>
<dbReference type="WBParaSite" id="ECPE_0001494101-mRNA-1">
    <property type="protein sequence ID" value="ECPE_0001494101-mRNA-1"/>
    <property type="gene ID" value="ECPE_0001494101"/>
</dbReference>
<dbReference type="Proteomes" id="UP000272942">
    <property type="component" value="Unassembled WGS sequence"/>
</dbReference>
<evidence type="ECO:0000313" key="3">
    <source>
        <dbReference type="Proteomes" id="UP000272942"/>
    </source>
</evidence>
<dbReference type="GO" id="GO:0003824">
    <property type="term" value="F:catalytic activity"/>
    <property type="evidence" value="ECO:0007669"/>
    <property type="project" value="InterPro"/>
</dbReference>
<dbReference type="InterPro" id="IPR036691">
    <property type="entry name" value="Endo/exonu/phosph_ase_sf"/>
</dbReference>
<dbReference type="SUPFAM" id="SSF56219">
    <property type="entry name" value="DNase I-like"/>
    <property type="match status" value="1"/>
</dbReference>
<dbReference type="InterPro" id="IPR005135">
    <property type="entry name" value="Endo/exonuclease/phosphatase"/>
</dbReference>
<gene>
    <name evidence="2" type="ORF">ECPE_LOCUS14901</name>
</gene>
<reference evidence="4" key="1">
    <citation type="submission" date="2016-06" db="UniProtKB">
        <authorList>
            <consortium name="WormBaseParasite"/>
        </authorList>
    </citation>
    <scope>IDENTIFICATION</scope>
</reference>
<evidence type="ECO:0000313" key="2">
    <source>
        <dbReference type="EMBL" id="VDP92173.1"/>
    </source>
</evidence>
<protein>
    <submittedName>
        <fullName evidence="4">Endo/exonuclease/phosphatase domain-containing protein</fullName>
    </submittedName>
</protein>
<proteinExistence type="predicted"/>
<name>A0A183B6R6_9TREM</name>
<dbReference type="Pfam" id="PF14529">
    <property type="entry name" value="Exo_endo_phos_2"/>
    <property type="match status" value="1"/>
</dbReference>
<dbReference type="Gene3D" id="3.60.10.10">
    <property type="entry name" value="Endonuclease/exonuclease/phosphatase"/>
    <property type="match status" value="1"/>
</dbReference>
<dbReference type="AlphaFoldDB" id="A0A183B6R6"/>
<keyword evidence="3" id="KW-1185">Reference proteome</keyword>
<reference evidence="2 3" key="2">
    <citation type="submission" date="2018-11" db="EMBL/GenBank/DDBJ databases">
        <authorList>
            <consortium name="Pathogen Informatics"/>
        </authorList>
    </citation>
    <scope>NUCLEOTIDE SEQUENCE [LARGE SCALE GENOMIC DNA]</scope>
    <source>
        <strain evidence="2 3">Egypt</strain>
    </source>
</reference>
<accession>A0A183B6R6</accession>
<sequence length="158" mass="17599">MGGGVMQFIHESVPVTHLYSYGDPDGQREAPWCKTKLRCNGYTTIGVCYRPPATDPMANLDDMRPRAGDGYCLILVGFNVPIIDWDDNRCLPGADQFSRDLLEEANQLTLHSREPTAINDSAQSVLDLVLSPRTSDDDVIYHLPPLGLSDHLTLSMHW</sequence>
<evidence type="ECO:0000259" key="1">
    <source>
        <dbReference type="Pfam" id="PF14529"/>
    </source>
</evidence>
<evidence type="ECO:0000313" key="4">
    <source>
        <dbReference type="WBParaSite" id="ECPE_0001494101-mRNA-1"/>
    </source>
</evidence>